<dbReference type="OrthoDB" id="48036at2759"/>
<dbReference type="PANTHER" id="PTHR28532">
    <property type="entry name" value="GEO13458P1"/>
    <property type="match status" value="1"/>
</dbReference>
<protein>
    <recommendedName>
        <fullName evidence="3">Essential protein Yae1 N-terminal domain-containing protein</fullName>
    </recommendedName>
</protein>
<comment type="caution">
    <text evidence="1">The sequence shown here is derived from an EMBL/GenBank/DDBJ whole genome shotgun (WGS) entry which is preliminary data.</text>
</comment>
<dbReference type="PANTHER" id="PTHR28532:SF1">
    <property type="entry name" value="ORAL CANCER OVEREXPRESSED 1"/>
    <property type="match status" value="1"/>
</dbReference>
<gene>
    <name evidence="1" type="ORF">CANINC_003393</name>
</gene>
<sequence length="166" mass="18854">MTNNQDDLNFDVILNIEQQSYQKGFDEAFSVGEQHSYKDGKQFGIQTGFQRFVLIGALKKTCELLEEALQNDGNIESNTKQMSEISDIVKNVNIFYAENANFIHATNSSKDVELYESLIKKIRSKAKVAFARLGYKSLYSELETTCRIISGEIPSTQISSVEEDMW</sequence>
<dbReference type="STRING" id="52247.A0A4V4NFG8"/>
<evidence type="ECO:0000313" key="1">
    <source>
        <dbReference type="EMBL" id="TID21909.1"/>
    </source>
</evidence>
<dbReference type="Proteomes" id="UP000307173">
    <property type="component" value="Unassembled WGS sequence"/>
</dbReference>
<accession>A0A4V4NFG8</accession>
<evidence type="ECO:0000313" key="2">
    <source>
        <dbReference type="Proteomes" id="UP000307173"/>
    </source>
</evidence>
<dbReference type="EMBL" id="SELW01000551">
    <property type="protein sequence ID" value="TID21909.1"/>
    <property type="molecule type" value="Genomic_DNA"/>
</dbReference>
<evidence type="ECO:0008006" key="3">
    <source>
        <dbReference type="Google" id="ProtNLM"/>
    </source>
</evidence>
<reference evidence="1 2" key="1">
    <citation type="journal article" date="2019" name="Front. Genet.">
        <title>Whole-Genome Sequencing of the Opportunistic Yeast Pathogen Candida inconspicua Uncovers Its Hybrid Origin.</title>
        <authorList>
            <person name="Mixao V."/>
            <person name="Hansen A.P."/>
            <person name="Saus E."/>
            <person name="Boekhout T."/>
            <person name="Lass-Florl C."/>
            <person name="Gabaldon T."/>
        </authorList>
    </citation>
    <scope>NUCLEOTIDE SEQUENCE [LARGE SCALE GENOMIC DNA]</scope>
    <source>
        <strain evidence="1 2">CBS 180</strain>
    </source>
</reference>
<keyword evidence="2" id="KW-1185">Reference proteome</keyword>
<dbReference type="AlphaFoldDB" id="A0A4V4NFG8"/>
<dbReference type="InterPro" id="IPR052436">
    <property type="entry name" value="LTO1_adapter"/>
</dbReference>
<name>A0A4V4NFG8_9ASCO</name>
<organism evidence="1 2">
    <name type="scientific">Pichia inconspicua</name>
    <dbReference type="NCBI Taxonomy" id="52247"/>
    <lineage>
        <taxon>Eukaryota</taxon>
        <taxon>Fungi</taxon>
        <taxon>Dikarya</taxon>
        <taxon>Ascomycota</taxon>
        <taxon>Saccharomycotina</taxon>
        <taxon>Pichiomycetes</taxon>
        <taxon>Pichiales</taxon>
        <taxon>Pichiaceae</taxon>
        <taxon>Pichia</taxon>
    </lineage>
</organism>
<proteinExistence type="predicted"/>